<accession>A0A381VEM7</accession>
<dbReference type="Gene3D" id="3.20.20.140">
    <property type="entry name" value="Metal-dependent hydrolases"/>
    <property type="match status" value="1"/>
</dbReference>
<protein>
    <recommendedName>
        <fullName evidence="1">Amidohydrolase 3 domain-containing protein</fullName>
    </recommendedName>
</protein>
<dbReference type="SUPFAM" id="SSF51338">
    <property type="entry name" value="Composite domain of metallo-dependent hydrolases"/>
    <property type="match status" value="1"/>
</dbReference>
<dbReference type="GO" id="GO:0016810">
    <property type="term" value="F:hydrolase activity, acting on carbon-nitrogen (but not peptide) bonds"/>
    <property type="evidence" value="ECO:0007669"/>
    <property type="project" value="InterPro"/>
</dbReference>
<organism evidence="2">
    <name type="scientific">marine metagenome</name>
    <dbReference type="NCBI Taxonomy" id="408172"/>
    <lineage>
        <taxon>unclassified sequences</taxon>
        <taxon>metagenomes</taxon>
        <taxon>ecological metagenomes</taxon>
    </lineage>
</organism>
<dbReference type="EMBL" id="UINC01008411">
    <property type="protein sequence ID" value="SVA37853.1"/>
    <property type="molecule type" value="Genomic_DNA"/>
</dbReference>
<feature type="non-terminal residue" evidence="2">
    <location>
        <position position="191"/>
    </location>
</feature>
<evidence type="ECO:0000313" key="2">
    <source>
        <dbReference type="EMBL" id="SVA37853.1"/>
    </source>
</evidence>
<dbReference type="Gene3D" id="3.10.310.70">
    <property type="match status" value="1"/>
</dbReference>
<dbReference type="Pfam" id="PF07969">
    <property type="entry name" value="Amidohydro_3"/>
    <property type="match status" value="1"/>
</dbReference>
<dbReference type="PANTHER" id="PTHR22642:SF2">
    <property type="entry name" value="PROTEIN LONG AFTER FAR-RED 3"/>
    <property type="match status" value="1"/>
</dbReference>
<dbReference type="AlphaFoldDB" id="A0A381VEM7"/>
<dbReference type="Gene3D" id="2.30.40.10">
    <property type="entry name" value="Urease, subunit C, domain 1"/>
    <property type="match status" value="1"/>
</dbReference>
<reference evidence="2" key="1">
    <citation type="submission" date="2018-05" db="EMBL/GenBank/DDBJ databases">
        <authorList>
            <person name="Lanie J.A."/>
            <person name="Ng W.-L."/>
            <person name="Kazmierczak K.M."/>
            <person name="Andrzejewski T.M."/>
            <person name="Davidsen T.M."/>
            <person name="Wayne K.J."/>
            <person name="Tettelin H."/>
            <person name="Glass J.I."/>
            <person name="Rusch D."/>
            <person name="Podicherti R."/>
            <person name="Tsui H.-C.T."/>
            <person name="Winkler M.E."/>
        </authorList>
    </citation>
    <scope>NUCLEOTIDE SEQUENCE</scope>
</reference>
<dbReference type="PANTHER" id="PTHR22642">
    <property type="entry name" value="IMIDAZOLONEPROPIONASE"/>
    <property type="match status" value="1"/>
</dbReference>
<evidence type="ECO:0000259" key="1">
    <source>
        <dbReference type="Pfam" id="PF07969"/>
    </source>
</evidence>
<dbReference type="InterPro" id="IPR013108">
    <property type="entry name" value="Amidohydro_3"/>
</dbReference>
<sequence>MSSCNLLLTFDGISKVVTLDEERPEATAILIEGSRIAKVGSRYELEKAMPSGSTRLNLNRAFAYPGLVDSHGHIRSLGQSMRMVRLDDTRSYDEVVERVKDRSREIPKGAWIQGRNWNQENWRTRDFPMHELLSKEVPDHPVWLTRVDGHAGIANGKAMEIAGVTDSTPSPDGGMVGSKDGKLTGLFLDVA</sequence>
<feature type="domain" description="Amidohydrolase 3" evidence="1">
    <location>
        <begin position="61"/>
        <end position="187"/>
    </location>
</feature>
<name>A0A381VEM7_9ZZZZ</name>
<proteinExistence type="predicted"/>
<dbReference type="InterPro" id="IPR011059">
    <property type="entry name" value="Metal-dep_hydrolase_composite"/>
</dbReference>
<gene>
    <name evidence="2" type="ORF">METZ01_LOCUS90707</name>
</gene>